<dbReference type="Gene3D" id="1.10.150.650">
    <property type="match status" value="1"/>
</dbReference>
<dbReference type="PANTHER" id="PTHR42924:SF3">
    <property type="entry name" value="POLYMERASE_HISTIDINOL PHOSPHATASE N-TERMINAL DOMAIN-CONTAINING PROTEIN"/>
    <property type="match status" value="1"/>
</dbReference>
<dbReference type="InterPro" id="IPR004013">
    <property type="entry name" value="PHP_dom"/>
</dbReference>
<dbReference type="RefSeq" id="WP_309635965.1">
    <property type="nucleotide sequence ID" value="NZ_JARWAL010000003.1"/>
</dbReference>
<dbReference type="Gene3D" id="3.20.20.140">
    <property type="entry name" value="Metal-dependent hydrolases"/>
    <property type="match status" value="1"/>
</dbReference>
<comment type="caution">
    <text evidence="2">The sequence shown here is derived from an EMBL/GenBank/DDBJ whole genome shotgun (WGS) entry which is preliminary data.</text>
</comment>
<sequence>MPMPSLPARFEGEPEPLSVDLHMHSTASDGALAPAALVALCKARGLTHMALTDHDTLAGVAEAAAAAGREGLALIPGTELSTRWRGHNIHVVGLLPEGARGALVQGLAAQAEAREQRAHKIAERLEKVGLADALARAREEAGSERPLGRPDFARALVAAGLVPDIATAFKKHLGDGKAGDVKSHWPELGEAVAWVLDAGGVAVLAHPLRHGLTRRKRGLLLDAFREAGGQAAELVSGFQNPDATRDLARQLQERELLASVGSDFHFPGGHLAPGSMSPVPRTATPPVWTHPRLAGFAGGPAEADAARALASHDR</sequence>
<dbReference type="InterPro" id="IPR003141">
    <property type="entry name" value="Pol/His_phosphatase_N"/>
</dbReference>
<organism evidence="2 3">
    <name type="scientific">Halomonas mongoliensis</name>
    <dbReference type="NCBI Taxonomy" id="321265"/>
    <lineage>
        <taxon>Bacteria</taxon>
        <taxon>Pseudomonadati</taxon>
        <taxon>Pseudomonadota</taxon>
        <taxon>Gammaproteobacteria</taxon>
        <taxon>Oceanospirillales</taxon>
        <taxon>Halomonadaceae</taxon>
        <taxon>Halomonas</taxon>
    </lineage>
</organism>
<proteinExistence type="predicted"/>
<dbReference type="InterPro" id="IPR052018">
    <property type="entry name" value="PHP_domain"/>
</dbReference>
<dbReference type="SMART" id="SM00481">
    <property type="entry name" value="POLIIIAc"/>
    <property type="match status" value="1"/>
</dbReference>
<dbReference type="PANTHER" id="PTHR42924">
    <property type="entry name" value="EXONUCLEASE"/>
    <property type="match status" value="1"/>
</dbReference>
<dbReference type="CDD" id="cd07438">
    <property type="entry name" value="PHP_HisPPase_AMP"/>
    <property type="match status" value="1"/>
</dbReference>
<dbReference type="EMBL" id="JARWAL010000003">
    <property type="protein sequence ID" value="MDR5892103.1"/>
    <property type="molecule type" value="Genomic_DNA"/>
</dbReference>
<protein>
    <submittedName>
        <fullName evidence="2">PHP domain-containing protein</fullName>
    </submittedName>
</protein>
<dbReference type="Proteomes" id="UP001252270">
    <property type="component" value="Unassembled WGS sequence"/>
</dbReference>
<dbReference type="Pfam" id="PF02811">
    <property type="entry name" value="PHP"/>
    <property type="match status" value="1"/>
</dbReference>
<evidence type="ECO:0000313" key="2">
    <source>
        <dbReference type="EMBL" id="MDR5892103.1"/>
    </source>
</evidence>
<name>A0ABU1GJE7_9GAMM</name>
<dbReference type="SUPFAM" id="SSF89550">
    <property type="entry name" value="PHP domain-like"/>
    <property type="match status" value="1"/>
</dbReference>
<evidence type="ECO:0000313" key="3">
    <source>
        <dbReference type="Proteomes" id="UP001252270"/>
    </source>
</evidence>
<accession>A0ABU1GJE7</accession>
<reference evidence="2 3" key="1">
    <citation type="submission" date="2023-04" db="EMBL/GenBank/DDBJ databases">
        <title>A long-awaited taxogenomic arrangement of the family Halomonadaceae.</title>
        <authorList>
            <person name="De La Haba R."/>
            <person name="Chuvochina M."/>
            <person name="Wittouck S."/>
            <person name="Arahal D.R."/>
            <person name="Sanchez-Porro C."/>
            <person name="Hugenholtz P."/>
            <person name="Ventosa A."/>
        </authorList>
    </citation>
    <scope>NUCLEOTIDE SEQUENCE [LARGE SCALE GENOMIC DNA]</scope>
    <source>
        <strain evidence="2 3">DSM 17332</strain>
    </source>
</reference>
<evidence type="ECO:0000259" key="1">
    <source>
        <dbReference type="SMART" id="SM00481"/>
    </source>
</evidence>
<feature type="domain" description="Polymerase/histidinol phosphatase N-terminal" evidence="1">
    <location>
        <begin position="19"/>
        <end position="84"/>
    </location>
</feature>
<keyword evidence="3" id="KW-1185">Reference proteome</keyword>
<dbReference type="InterPro" id="IPR016195">
    <property type="entry name" value="Pol/histidinol_Pase-like"/>
</dbReference>
<gene>
    <name evidence="2" type="ORF">QC820_04680</name>
</gene>